<dbReference type="GeneID" id="8107970"/>
<dbReference type="VEuPathDB" id="FungiDB:TSTA_025580"/>
<keyword evidence="3" id="KW-1185">Reference proteome</keyword>
<organism evidence="2 3">
    <name type="scientific">Talaromyces stipitatus (strain ATCC 10500 / CBS 375.48 / QM 6759 / NRRL 1006)</name>
    <name type="common">Penicillium stipitatum</name>
    <dbReference type="NCBI Taxonomy" id="441959"/>
    <lineage>
        <taxon>Eukaryota</taxon>
        <taxon>Fungi</taxon>
        <taxon>Dikarya</taxon>
        <taxon>Ascomycota</taxon>
        <taxon>Pezizomycotina</taxon>
        <taxon>Eurotiomycetes</taxon>
        <taxon>Eurotiomycetidae</taxon>
        <taxon>Eurotiales</taxon>
        <taxon>Trichocomaceae</taxon>
        <taxon>Talaromyces</taxon>
        <taxon>Talaromyces sect. Talaromyces</taxon>
    </lineage>
</organism>
<dbReference type="eggNOG" id="ENOG502T0X6">
    <property type="taxonomic scope" value="Eukaryota"/>
</dbReference>
<accession>B8M4P6</accession>
<dbReference type="RefSeq" id="XP_002479675.1">
    <property type="nucleotide sequence ID" value="XM_002479630.1"/>
</dbReference>
<dbReference type="InParanoid" id="B8M4P6"/>
<evidence type="ECO:0000313" key="3">
    <source>
        <dbReference type="Proteomes" id="UP000001745"/>
    </source>
</evidence>
<dbReference type="AlphaFoldDB" id="B8M4P6"/>
<protein>
    <recommendedName>
        <fullName evidence="4">F-box domain-containing protein</fullName>
    </recommendedName>
</protein>
<dbReference type="Proteomes" id="UP000001745">
    <property type="component" value="Unassembled WGS sequence"/>
</dbReference>
<dbReference type="HOGENOM" id="CLU_047843_0_0_1"/>
<dbReference type="OMA" id="NAIRHQN"/>
<feature type="compositionally biased region" description="Polar residues" evidence="1">
    <location>
        <begin position="1"/>
        <end position="11"/>
    </location>
</feature>
<feature type="region of interest" description="Disordered" evidence="1">
    <location>
        <begin position="1"/>
        <end position="40"/>
    </location>
</feature>
<dbReference type="STRING" id="441959.B8M4P6"/>
<proteinExistence type="predicted"/>
<dbReference type="OrthoDB" id="4167490at2759"/>
<sequence length="527" mass="60573">MTSSRSTLSTTPKRKHQRQDSENPENLHNVTATKKRRPGRPLLSFAQLAARRAARKSARRSRRNWKLSQLASPPSAAIQSKRRNGSSALERLPVELLERIFLYALDPNFCRASPFLASAVSSERIYRTLIRLAFFKDDDGSKISGDARERIAEALKPADYEAMPLDEDDRVKLQSTILRCRWCTGRRILAQLPALMRMKIQKYVIGAGIVLSDPKEQPQLDMLSVQGRFADDKSRTYKLYILKGTAPDGGECAIIVDPLVTLNIRWTEKDISWSHRVMDIRVLPDYLLRGRRTEDDIDLLEIFRQEYGLDGTGHDVHFSKGALESGIRTAITIRDMRALNSLLKVHEFFFRQRWETDPPLGCANQRPGQRYTLPEEFFFQAIRLPMPDAMHIFTRLFRCNAESIPPNSSELTQWAMDLGYGSHRDNEKMTVDDHDLAQGLGSFLLDFMTELPGYDDEGRRIAPDEELFRYGMINNFHAFYTHIIGEKYGPIAKWAYVVEETSEAVVDHYSFDAFQIWRVYVDNELNT</sequence>
<feature type="region of interest" description="Disordered" evidence="1">
    <location>
        <begin position="57"/>
        <end position="84"/>
    </location>
</feature>
<evidence type="ECO:0000313" key="2">
    <source>
        <dbReference type="EMBL" id="EED19241.1"/>
    </source>
</evidence>
<evidence type="ECO:0000256" key="1">
    <source>
        <dbReference type="SAM" id="MobiDB-lite"/>
    </source>
</evidence>
<gene>
    <name evidence="2" type="ORF">TSTA_025580</name>
</gene>
<name>B8M4P6_TALSN</name>
<evidence type="ECO:0008006" key="4">
    <source>
        <dbReference type="Google" id="ProtNLM"/>
    </source>
</evidence>
<reference evidence="3" key="1">
    <citation type="journal article" date="2015" name="Genome Announc.">
        <title>Genome sequence of the AIDS-associated pathogen Penicillium marneffei (ATCC18224) and its near taxonomic relative Talaromyces stipitatus (ATCC10500).</title>
        <authorList>
            <person name="Nierman W.C."/>
            <person name="Fedorova-Abrams N.D."/>
            <person name="Andrianopoulos A."/>
        </authorList>
    </citation>
    <scope>NUCLEOTIDE SEQUENCE [LARGE SCALE GENOMIC DNA]</scope>
    <source>
        <strain evidence="3">ATCC 10500 / CBS 375.48 / QM 6759 / NRRL 1006</strain>
    </source>
</reference>
<dbReference type="EMBL" id="EQ962654">
    <property type="protein sequence ID" value="EED19241.1"/>
    <property type="molecule type" value="Genomic_DNA"/>
</dbReference>
<dbReference type="PhylomeDB" id="B8M4P6"/>